<evidence type="ECO:0000259" key="13">
    <source>
        <dbReference type="Pfam" id="PF00593"/>
    </source>
</evidence>
<dbReference type="InterPro" id="IPR000531">
    <property type="entry name" value="Beta-barrel_TonB"/>
</dbReference>
<dbReference type="GO" id="GO:0009279">
    <property type="term" value="C:cell outer membrane"/>
    <property type="evidence" value="ECO:0007669"/>
    <property type="project" value="UniProtKB-SubCell"/>
</dbReference>
<keyword evidence="2 10" id="KW-0813">Transport</keyword>
<dbReference type="EMBL" id="CP007547">
    <property type="protein sequence ID" value="AIL44271.1"/>
    <property type="molecule type" value="Genomic_DNA"/>
</dbReference>
<keyword evidence="6 11" id="KW-0798">TonB box</keyword>
<dbReference type="Gene3D" id="2.170.130.10">
    <property type="entry name" value="TonB-dependent receptor, plug domain"/>
    <property type="match status" value="1"/>
</dbReference>
<dbReference type="HOGENOM" id="CLU_008287_10_0_10"/>
<dbReference type="InterPro" id="IPR012910">
    <property type="entry name" value="Plug_dom"/>
</dbReference>
<name>A0A077E9L5_9FLAO</name>
<dbReference type="SUPFAM" id="SSF56935">
    <property type="entry name" value="Porins"/>
    <property type="match status" value="1"/>
</dbReference>
<accession>A0A077E9L5</accession>
<feature type="signal peptide" evidence="12">
    <location>
        <begin position="1"/>
        <end position="21"/>
    </location>
</feature>
<protein>
    <submittedName>
        <fullName evidence="15">TonB-dependent receptor</fullName>
    </submittedName>
</protein>
<dbReference type="InterPro" id="IPR037066">
    <property type="entry name" value="Plug_dom_sf"/>
</dbReference>
<dbReference type="Pfam" id="PF00593">
    <property type="entry name" value="TonB_dep_Rec_b-barrel"/>
    <property type="match status" value="1"/>
</dbReference>
<dbReference type="PANTHER" id="PTHR30069:SF29">
    <property type="entry name" value="HEMOGLOBIN AND HEMOGLOBIN-HAPTOGLOBIN-BINDING PROTEIN 1-RELATED"/>
    <property type="match status" value="1"/>
</dbReference>
<dbReference type="PROSITE" id="PS52016">
    <property type="entry name" value="TONB_DEPENDENT_REC_3"/>
    <property type="match status" value="1"/>
</dbReference>
<dbReference type="InterPro" id="IPR036942">
    <property type="entry name" value="Beta-barrel_TonB_sf"/>
</dbReference>
<evidence type="ECO:0000256" key="7">
    <source>
        <dbReference type="ARBA" id="ARBA00023136"/>
    </source>
</evidence>
<feature type="chain" id="PRO_5001718177" evidence="12">
    <location>
        <begin position="22"/>
        <end position="801"/>
    </location>
</feature>
<evidence type="ECO:0000256" key="11">
    <source>
        <dbReference type="RuleBase" id="RU003357"/>
    </source>
</evidence>
<feature type="domain" description="TonB-dependent receptor-like beta-barrel" evidence="13">
    <location>
        <begin position="244"/>
        <end position="760"/>
    </location>
</feature>
<dbReference type="STRING" id="1338011.BD94_0496"/>
<dbReference type="InterPro" id="IPR008969">
    <property type="entry name" value="CarboxyPept-like_regulatory"/>
</dbReference>
<feature type="domain" description="TonB-dependent receptor plug" evidence="14">
    <location>
        <begin position="120"/>
        <end position="223"/>
    </location>
</feature>
<keyword evidence="9 10" id="KW-0998">Cell outer membrane</keyword>
<keyword evidence="3 10" id="KW-1134">Transmembrane beta strand</keyword>
<evidence type="ECO:0000256" key="5">
    <source>
        <dbReference type="ARBA" id="ARBA00022729"/>
    </source>
</evidence>
<gene>
    <name evidence="15" type="ORF">BD94_0496</name>
</gene>
<evidence type="ECO:0000256" key="3">
    <source>
        <dbReference type="ARBA" id="ARBA00022452"/>
    </source>
</evidence>
<dbReference type="RefSeq" id="WP_024564669.1">
    <property type="nucleotide sequence ID" value="NZ_CP007547.1"/>
</dbReference>
<comment type="similarity">
    <text evidence="10 11">Belongs to the TonB-dependent receptor family.</text>
</comment>
<dbReference type="SUPFAM" id="SSF49464">
    <property type="entry name" value="Carboxypeptidase regulatory domain-like"/>
    <property type="match status" value="1"/>
</dbReference>
<keyword evidence="4 10" id="KW-0812">Transmembrane</keyword>
<evidence type="ECO:0000259" key="14">
    <source>
        <dbReference type="Pfam" id="PF07715"/>
    </source>
</evidence>
<dbReference type="Proteomes" id="UP000028933">
    <property type="component" value="Chromosome"/>
</dbReference>
<dbReference type="InterPro" id="IPR039426">
    <property type="entry name" value="TonB-dep_rcpt-like"/>
</dbReference>
<evidence type="ECO:0000256" key="12">
    <source>
        <dbReference type="SAM" id="SignalP"/>
    </source>
</evidence>
<evidence type="ECO:0000256" key="9">
    <source>
        <dbReference type="ARBA" id="ARBA00023237"/>
    </source>
</evidence>
<dbReference type="GO" id="GO:0015344">
    <property type="term" value="F:siderophore uptake transmembrane transporter activity"/>
    <property type="evidence" value="ECO:0007669"/>
    <property type="project" value="TreeGrafter"/>
</dbReference>
<keyword evidence="5 12" id="KW-0732">Signal</keyword>
<reference evidence="15" key="2">
    <citation type="journal article" date="2015" name="Genome Biol. Evol.">
        <title>Complete Genome Sequence and Transcriptomic Analysis of the Novel Pathogen Elizabethkingia anophelis in Response to Oxidative Stress.</title>
        <authorList>
            <person name="Li Y."/>
            <person name="Liu Y."/>
            <person name="Chew S.C."/>
            <person name="Tay M."/>
            <person name="Salido M.M."/>
            <person name="Teo J."/>
            <person name="Lauro F.M."/>
            <person name="Givskov M."/>
            <person name="Yang L."/>
        </authorList>
    </citation>
    <scope>NUCLEOTIDE SEQUENCE</scope>
    <source>
        <strain evidence="15">NUHP1</strain>
    </source>
</reference>
<dbReference type="KEGG" id="eao:BD94_0496"/>
<dbReference type="Pfam" id="PF07715">
    <property type="entry name" value="Plug"/>
    <property type="match status" value="1"/>
</dbReference>
<reference evidence="15" key="1">
    <citation type="journal article" date="2013" name="Lancet">
        <title>First case of E anophelis outbreak in an intensive-care unit.</title>
        <authorList>
            <person name="Teo J."/>
            <person name="Tan S.Y."/>
            <person name="Tay M."/>
            <person name="Ding Y."/>
            <person name="Kjelleberg S."/>
            <person name="Givskov M."/>
            <person name="Lin R.T."/>
            <person name="Yang L."/>
        </authorList>
    </citation>
    <scope>NUCLEOTIDE SEQUENCE [LARGE SCALE GENOMIC DNA]</scope>
    <source>
        <strain evidence="15">NUHP1</strain>
    </source>
</reference>
<dbReference type="PANTHER" id="PTHR30069">
    <property type="entry name" value="TONB-DEPENDENT OUTER MEMBRANE RECEPTOR"/>
    <property type="match status" value="1"/>
</dbReference>
<evidence type="ECO:0000256" key="10">
    <source>
        <dbReference type="PROSITE-ProRule" id="PRU01360"/>
    </source>
</evidence>
<dbReference type="Pfam" id="PF13715">
    <property type="entry name" value="CarbopepD_reg_2"/>
    <property type="match status" value="1"/>
</dbReference>
<dbReference type="eggNOG" id="COG4771">
    <property type="taxonomic scope" value="Bacteria"/>
</dbReference>
<evidence type="ECO:0000256" key="8">
    <source>
        <dbReference type="ARBA" id="ARBA00023170"/>
    </source>
</evidence>
<proteinExistence type="inferred from homology"/>
<dbReference type="GO" id="GO:0044718">
    <property type="term" value="P:siderophore transmembrane transport"/>
    <property type="evidence" value="ECO:0007669"/>
    <property type="project" value="TreeGrafter"/>
</dbReference>
<keyword evidence="7 10" id="KW-0472">Membrane</keyword>
<evidence type="ECO:0000313" key="16">
    <source>
        <dbReference type="Proteomes" id="UP000028933"/>
    </source>
</evidence>
<dbReference type="Gene3D" id="2.40.170.20">
    <property type="entry name" value="TonB-dependent receptor, beta-barrel domain"/>
    <property type="match status" value="1"/>
</dbReference>
<evidence type="ECO:0000256" key="1">
    <source>
        <dbReference type="ARBA" id="ARBA00004571"/>
    </source>
</evidence>
<dbReference type="AlphaFoldDB" id="A0A077E9L5"/>
<evidence type="ECO:0000256" key="4">
    <source>
        <dbReference type="ARBA" id="ARBA00022692"/>
    </source>
</evidence>
<comment type="subcellular location">
    <subcellularLocation>
        <location evidence="1 10">Cell outer membrane</location>
        <topology evidence="1 10">Multi-pass membrane protein</topology>
    </subcellularLocation>
</comment>
<keyword evidence="8 15" id="KW-0675">Receptor</keyword>
<evidence type="ECO:0000256" key="6">
    <source>
        <dbReference type="ARBA" id="ARBA00023077"/>
    </source>
</evidence>
<sequence length="801" mass="88943">MNLKSILLLVAFVSATLNIFAQNSISGTVKDETTNENLAGASIYIADLKTGATTDTNGSYKINNLKRGTYLLEINYTGYQPIIEKISIDKDTVMDFLLSPAVTELNELIITGVTRSTELRLSPVIVKAVDGKTLNQNSATNLIDALRNVPGVNQITTGTGISKPTIRGLGFNRVITLNNNIRQEGQQWGDEHGIEIDENAVDRVEVVKGPGSLMYGSDGIAGVLNFLAPKALPLGQVKTQVSSNYQSNNNLIGYSVANAGNKDGLQWLGRFSNKFAGNYQNAYDGKVFNSGFKEINGSLFLGINKSWGHSHLTVSSYNNTLNLVEGERDELGRFIYENANGDEVAATDKDLKGYKTGFPHQKINHIGVASNNYFILDKGTLNADFGFQNNKRKEYEDPSAPDQPALFFDLNTLNYNVRYNFEKSKGWETSVGIGGMWQSNTNRGEEFMIPAYHLFDAGGFVFTQKTFFDKLTLAGGIRFDNRYMNSKELYLNEDENPVSGTDPDAELKFSAFNKSYNGISGSLGLSYKVDKNSTFKFNVSRGFRAPNSTELSANGRHEGTFRYIIGKADLKSEISHQLDVVYFLNSKHITLEITPFVNFIQNYIYLEKLVAEDGTEIIPDPTDGAPAFQYTAGNATLLGGEIYLDIHPHPIEWLHLENSFSYVQATQSNQPESSKYLPFIPAPRYRGEIKAELKEVNHTFSNAYIKFGIDYFFKQNRFFSAYGTETATPAYTLLSAGIGTNIKAFNRSDFMSLYISGENLADVAYQNHLSRLKYALENPATGRMGVFNMGRNISVKMIMNF</sequence>
<evidence type="ECO:0000313" key="15">
    <source>
        <dbReference type="EMBL" id="AIL44271.1"/>
    </source>
</evidence>
<organism evidence="15 16">
    <name type="scientific">Elizabethkingia anophelis NUHP1</name>
    <dbReference type="NCBI Taxonomy" id="1338011"/>
    <lineage>
        <taxon>Bacteria</taxon>
        <taxon>Pseudomonadati</taxon>
        <taxon>Bacteroidota</taxon>
        <taxon>Flavobacteriia</taxon>
        <taxon>Flavobacteriales</taxon>
        <taxon>Weeksellaceae</taxon>
        <taxon>Elizabethkingia</taxon>
    </lineage>
</organism>
<evidence type="ECO:0000256" key="2">
    <source>
        <dbReference type="ARBA" id="ARBA00022448"/>
    </source>
</evidence>
<dbReference type="Gene3D" id="2.60.40.1120">
    <property type="entry name" value="Carboxypeptidase-like, regulatory domain"/>
    <property type="match status" value="1"/>
</dbReference>